<dbReference type="Proteomes" id="UP000001568">
    <property type="component" value="Chromosome 10"/>
</dbReference>
<keyword evidence="3" id="KW-0648">Protein biosynthesis</keyword>
<dbReference type="EMBL" id="CP000590">
    <property type="protein sequence ID" value="ABO98180.1"/>
    <property type="molecule type" value="Genomic_DNA"/>
</dbReference>
<gene>
    <name evidence="6" type="ORF">OSTLU_94783</name>
</gene>
<dbReference type="InterPro" id="IPR019814">
    <property type="entry name" value="Translation_initiation_fac_3_N"/>
</dbReference>
<dbReference type="Gene3D" id="3.30.110.10">
    <property type="entry name" value="Translation initiation factor 3 (IF-3), C-terminal domain"/>
    <property type="match status" value="1"/>
</dbReference>
<evidence type="ECO:0008006" key="8">
    <source>
        <dbReference type="Google" id="ProtNLM"/>
    </source>
</evidence>
<dbReference type="RefSeq" id="XP_001419887.1">
    <property type="nucleotide sequence ID" value="XM_001419850.1"/>
</dbReference>
<dbReference type="KEGG" id="olu:OSTLU_94783"/>
<dbReference type="GO" id="GO:0005737">
    <property type="term" value="C:cytoplasm"/>
    <property type="evidence" value="ECO:0007669"/>
    <property type="project" value="UniProtKB-ARBA"/>
</dbReference>
<dbReference type="NCBIfam" id="TIGR00168">
    <property type="entry name" value="infC"/>
    <property type="match status" value="1"/>
</dbReference>
<dbReference type="GO" id="GO:0003743">
    <property type="term" value="F:translation initiation factor activity"/>
    <property type="evidence" value="ECO:0007669"/>
    <property type="project" value="UniProtKB-KW"/>
</dbReference>
<dbReference type="GO" id="GO:0032790">
    <property type="term" value="P:ribosome disassembly"/>
    <property type="evidence" value="ECO:0007669"/>
    <property type="project" value="TreeGrafter"/>
</dbReference>
<dbReference type="InterPro" id="IPR019815">
    <property type="entry name" value="Translation_initiation_fac_3_C"/>
</dbReference>
<feature type="domain" description="Translation initiation factor 3 N-terminal" evidence="5">
    <location>
        <begin position="1"/>
        <end position="48"/>
    </location>
</feature>
<dbReference type="PANTHER" id="PTHR10938:SF0">
    <property type="entry name" value="TRANSLATION INITIATION FACTOR IF-3, MITOCHONDRIAL"/>
    <property type="match status" value="1"/>
</dbReference>
<dbReference type="AlphaFoldDB" id="A4S3A8"/>
<dbReference type="Pfam" id="PF05198">
    <property type="entry name" value="IF3_N"/>
    <property type="match status" value="1"/>
</dbReference>
<evidence type="ECO:0000259" key="4">
    <source>
        <dbReference type="Pfam" id="PF00707"/>
    </source>
</evidence>
<dbReference type="OrthoDB" id="21573at2759"/>
<dbReference type="GO" id="GO:0043022">
    <property type="term" value="F:ribosome binding"/>
    <property type="evidence" value="ECO:0007669"/>
    <property type="project" value="TreeGrafter"/>
</dbReference>
<dbReference type="STRING" id="436017.A4S3A8"/>
<dbReference type="InterPro" id="IPR001288">
    <property type="entry name" value="Translation_initiation_fac_3"/>
</dbReference>
<dbReference type="PANTHER" id="PTHR10938">
    <property type="entry name" value="TRANSLATION INITIATION FACTOR IF-3"/>
    <property type="match status" value="1"/>
</dbReference>
<dbReference type="eggNOG" id="ENOG502QWD8">
    <property type="taxonomic scope" value="Eukaryota"/>
</dbReference>
<dbReference type="OMA" id="FWMNREL"/>
<dbReference type="Pfam" id="PF00707">
    <property type="entry name" value="IF3_C"/>
    <property type="match status" value="1"/>
</dbReference>
<dbReference type="HOGENOM" id="CLU_054919_3_2_1"/>
<protein>
    <recommendedName>
        <fullName evidence="8">Translation initiation factor IF-3</fullName>
    </recommendedName>
</protein>
<dbReference type="GeneID" id="5004236"/>
<evidence type="ECO:0000313" key="7">
    <source>
        <dbReference type="Proteomes" id="UP000001568"/>
    </source>
</evidence>
<reference evidence="6 7" key="1">
    <citation type="journal article" date="2007" name="Proc. Natl. Acad. Sci. U.S.A.">
        <title>The tiny eukaryote Ostreococcus provides genomic insights into the paradox of plankton speciation.</title>
        <authorList>
            <person name="Palenik B."/>
            <person name="Grimwood J."/>
            <person name="Aerts A."/>
            <person name="Rouze P."/>
            <person name="Salamov A."/>
            <person name="Putnam N."/>
            <person name="Dupont C."/>
            <person name="Jorgensen R."/>
            <person name="Derelle E."/>
            <person name="Rombauts S."/>
            <person name="Zhou K."/>
            <person name="Otillar R."/>
            <person name="Merchant S.S."/>
            <person name="Podell S."/>
            <person name="Gaasterland T."/>
            <person name="Napoli C."/>
            <person name="Gendler K."/>
            <person name="Manuell A."/>
            <person name="Tai V."/>
            <person name="Vallon O."/>
            <person name="Piganeau G."/>
            <person name="Jancek S."/>
            <person name="Heijde M."/>
            <person name="Jabbari K."/>
            <person name="Bowler C."/>
            <person name="Lohr M."/>
            <person name="Robbens S."/>
            <person name="Werner G."/>
            <person name="Dubchak I."/>
            <person name="Pazour G.J."/>
            <person name="Ren Q."/>
            <person name="Paulsen I."/>
            <person name="Delwiche C."/>
            <person name="Schmutz J."/>
            <person name="Rokhsar D."/>
            <person name="Van de Peer Y."/>
            <person name="Moreau H."/>
            <person name="Grigoriev I.V."/>
        </authorList>
    </citation>
    <scope>NUCLEOTIDE SEQUENCE [LARGE SCALE GENOMIC DNA]</scope>
    <source>
        <strain evidence="6 7">CCE9901</strain>
    </source>
</reference>
<name>A4S3A8_OSTLU</name>
<evidence type="ECO:0000313" key="6">
    <source>
        <dbReference type="EMBL" id="ABO98180.1"/>
    </source>
</evidence>
<keyword evidence="7" id="KW-1185">Reference proteome</keyword>
<dbReference type="SUPFAM" id="SSF55200">
    <property type="entry name" value="Translation initiation factor IF3, C-terminal domain"/>
    <property type="match status" value="1"/>
</dbReference>
<evidence type="ECO:0000259" key="5">
    <source>
        <dbReference type="Pfam" id="PF05198"/>
    </source>
</evidence>
<comment type="similarity">
    <text evidence="1">Belongs to the IF-3 family.</text>
</comment>
<dbReference type="Gene3D" id="3.10.20.80">
    <property type="entry name" value="Translation initiation factor 3 (IF-3), N-terminal domain"/>
    <property type="match status" value="1"/>
</dbReference>
<evidence type="ECO:0000256" key="3">
    <source>
        <dbReference type="ARBA" id="ARBA00022917"/>
    </source>
</evidence>
<keyword evidence="2" id="KW-0396">Initiation factor</keyword>
<feature type="domain" description="Translation initiation factor 3 C-terminal" evidence="4">
    <location>
        <begin position="61"/>
        <end position="145"/>
    </location>
</feature>
<organism evidence="6 7">
    <name type="scientific">Ostreococcus lucimarinus (strain CCE9901)</name>
    <dbReference type="NCBI Taxonomy" id="436017"/>
    <lineage>
        <taxon>Eukaryota</taxon>
        <taxon>Viridiplantae</taxon>
        <taxon>Chlorophyta</taxon>
        <taxon>Mamiellophyceae</taxon>
        <taxon>Mamiellales</taxon>
        <taxon>Bathycoccaceae</taxon>
        <taxon>Ostreococcus</taxon>
    </lineage>
</organism>
<proteinExistence type="inferred from homology"/>
<dbReference type="Gramene" id="ABO98180">
    <property type="protein sequence ID" value="ABO98180"/>
    <property type="gene ID" value="OSTLU_94783"/>
</dbReference>
<dbReference type="SUPFAM" id="SSF54364">
    <property type="entry name" value="Translation initiation factor IF3, N-terminal domain"/>
    <property type="match status" value="1"/>
</dbReference>
<accession>A4S3A8</accession>
<evidence type="ECO:0000256" key="1">
    <source>
        <dbReference type="ARBA" id="ARBA00005439"/>
    </source>
</evidence>
<evidence type="ECO:0000256" key="2">
    <source>
        <dbReference type="ARBA" id="ARBA00022540"/>
    </source>
</evidence>
<dbReference type="InterPro" id="IPR036788">
    <property type="entry name" value="T_IF-3_C_sf"/>
</dbReference>
<dbReference type="InterPro" id="IPR036787">
    <property type="entry name" value="T_IF-3_N_sf"/>
</dbReference>
<sequence length="151" mass="16854">MALEEAMAAAKAAGMDLVEVNGNASPPVCRILDYERVRYDIRKRAKEQKKAVSAAQKRDVIKELRLTAKIDVHDLNVKINGAKKFLDAGNRVTFRIMFKNSDGIAQDKRATRGAEIMDNIISMLEDVEVVLKPKMVGANHMTCSLKRPTKK</sequence>